<feature type="region of interest" description="Disordered" evidence="2">
    <location>
        <begin position="1"/>
        <end position="21"/>
    </location>
</feature>
<dbReference type="Proteomes" id="UP000317365">
    <property type="component" value="Chromosome"/>
</dbReference>
<evidence type="ECO:0000313" key="5">
    <source>
        <dbReference type="Proteomes" id="UP000317365"/>
    </source>
</evidence>
<reference evidence="5" key="2">
    <citation type="journal article" date="2020" name="Int. J. Syst. Evol. Microbiol.">
        <title>Genomic insights into a novel species Rhodoferax aquaticus sp. nov., isolated from freshwater.</title>
        <authorList>
            <person name="Li T."/>
            <person name="Zhuo Y."/>
            <person name="Jin C.Z."/>
            <person name="Wu X."/>
            <person name="Ko S.R."/>
            <person name="Jin F.J."/>
            <person name="Ahn C.Y."/>
            <person name="Oh H.M."/>
            <person name="Lee H.G."/>
            <person name="Jin L."/>
        </authorList>
    </citation>
    <scope>NUCLEOTIDE SEQUENCE [LARGE SCALE GENOMIC DNA]</scope>
    <source>
        <strain evidence="5">Gr-4</strain>
    </source>
</reference>
<evidence type="ECO:0000256" key="2">
    <source>
        <dbReference type="SAM" id="MobiDB-lite"/>
    </source>
</evidence>
<evidence type="ECO:0000256" key="1">
    <source>
        <dbReference type="ARBA" id="ARBA00023239"/>
    </source>
</evidence>
<protein>
    <submittedName>
        <fullName evidence="4">Formaldehyde-activating enzyme</fullName>
    </submittedName>
</protein>
<dbReference type="AlphaFoldDB" id="A0A515EMU8"/>
<sequence length="188" mass="19991">MASHNAASNRKTNISNPQGDRQTMYIGESFIGSGPNAAHINVMVGPRTGPVGSAWAGALSSPTKGHLPYMVVLQPGVPVKPMTAFINKADLRGEQHENMTWGPAQAGVAKGVQECLLEGILPVEAENDWCVIAAVWVNWSAHDADEVFANNYAAAKGAVTAAMRQEPTLDVVRKAALDVKNPFYTPKA</sequence>
<dbReference type="SUPFAM" id="SSF54211">
    <property type="entry name" value="Ribosomal protein S5 domain 2-like"/>
    <property type="match status" value="1"/>
</dbReference>
<proteinExistence type="predicted"/>
<evidence type="ECO:0000259" key="3">
    <source>
        <dbReference type="Pfam" id="PF08714"/>
    </source>
</evidence>
<feature type="domain" description="Formaldehyde-activating enzyme" evidence="3">
    <location>
        <begin position="26"/>
        <end position="183"/>
    </location>
</feature>
<organism evidence="4 5">
    <name type="scientific">Rhodoferax aquaticus</name>
    <dbReference type="NCBI Taxonomy" id="2527691"/>
    <lineage>
        <taxon>Bacteria</taxon>
        <taxon>Pseudomonadati</taxon>
        <taxon>Pseudomonadota</taxon>
        <taxon>Betaproteobacteria</taxon>
        <taxon>Burkholderiales</taxon>
        <taxon>Comamonadaceae</taxon>
        <taxon>Rhodoferax</taxon>
    </lineage>
</organism>
<dbReference type="InterPro" id="IPR020568">
    <property type="entry name" value="Ribosomal_Su5_D2-typ_SF"/>
</dbReference>
<dbReference type="EMBL" id="CP036282">
    <property type="protein sequence ID" value="QDL53995.1"/>
    <property type="molecule type" value="Genomic_DNA"/>
</dbReference>
<dbReference type="GO" id="GO:0016840">
    <property type="term" value="F:carbon-nitrogen lyase activity"/>
    <property type="evidence" value="ECO:0007669"/>
    <property type="project" value="InterPro"/>
</dbReference>
<name>A0A515EMU8_9BURK</name>
<accession>A0A515EMU8</accession>
<gene>
    <name evidence="4" type="primary">fae</name>
    <name evidence="4" type="ORF">EXZ61_07325</name>
</gene>
<dbReference type="InterPro" id="IPR037075">
    <property type="entry name" value="HCHO-activating_enzyme_sf"/>
</dbReference>
<reference evidence="5" key="1">
    <citation type="submission" date="2019-02" db="EMBL/GenBank/DDBJ databases">
        <title>Complete genome sequence of Rhodoferax sp. Gr-4.</title>
        <authorList>
            <person name="Jin L."/>
        </authorList>
    </citation>
    <scope>NUCLEOTIDE SEQUENCE [LARGE SCALE GENOMIC DNA]</scope>
    <source>
        <strain evidence="5">Gr-4</strain>
    </source>
</reference>
<dbReference type="GO" id="GO:0016051">
    <property type="term" value="P:carbohydrate biosynthetic process"/>
    <property type="evidence" value="ECO:0007669"/>
    <property type="project" value="InterPro"/>
</dbReference>
<keyword evidence="5" id="KW-1185">Reference proteome</keyword>
<keyword evidence="1" id="KW-0456">Lyase</keyword>
<dbReference type="InterPro" id="IPR014826">
    <property type="entry name" value="HCHO-activating_enzyme"/>
</dbReference>
<dbReference type="Pfam" id="PF08714">
    <property type="entry name" value="Fae"/>
    <property type="match status" value="1"/>
</dbReference>
<dbReference type="NCBIfam" id="TIGR03126">
    <property type="entry name" value="one_C_fae"/>
    <property type="match status" value="1"/>
</dbReference>
<dbReference type="Gene3D" id="3.30.230.60">
    <property type="entry name" value="Formaldehyde-activating enzyme"/>
    <property type="match status" value="1"/>
</dbReference>
<dbReference type="KEGG" id="rhg:EXZ61_07325"/>
<evidence type="ECO:0000313" key="4">
    <source>
        <dbReference type="EMBL" id="QDL53995.1"/>
    </source>
</evidence>